<reference evidence="4 5" key="1">
    <citation type="submission" date="2019-02" db="EMBL/GenBank/DDBJ databases">
        <title>Deep-cultivation of Planctomycetes and their phenomic and genomic characterization uncovers novel biology.</title>
        <authorList>
            <person name="Wiegand S."/>
            <person name="Jogler M."/>
            <person name="Boedeker C."/>
            <person name="Pinto D."/>
            <person name="Vollmers J."/>
            <person name="Rivas-Marin E."/>
            <person name="Kohn T."/>
            <person name="Peeters S.H."/>
            <person name="Heuer A."/>
            <person name="Rast P."/>
            <person name="Oberbeckmann S."/>
            <person name="Bunk B."/>
            <person name="Jeske O."/>
            <person name="Meyerdierks A."/>
            <person name="Storesund J.E."/>
            <person name="Kallscheuer N."/>
            <person name="Luecker S."/>
            <person name="Lage O.M."/>
            <person name="Pohl T."/>
            <person name="Merkel B.J."/>
            <person name="Hornburger P."/>
            <person name="Mueller R.-W."/>
            <person name="Bruemmer F."/>
            <person name="Labrenz M."/>
            <person name="Spormann A.M."/>
            <person name="Op Den Camp H."/>
            <person name="Overmann J."/>
            <person name="Amann R."/>
            <person name="Jetten M.S.M."/>
            <person name="Mascher T."/>
            <person name="Medema M.H."/>
            <person name="Devos D.P."/>
            <person name="Kaster A.-K."/>
            <person name="Ovreas L."/>
            <person name="Rohde M."/>
            <person name="Galperin M.Y."/>
            <person name="Jogler C."/>
        </authorList>
    </citation>
    <scope>NUCLEOTIDE SEQUENCE [LARGE SCALE GENOMIC DNA]</scope>
    <source>
        <strain evidence="4 5">Pan14r</strain>
    </source>
</reference>
<feature type="domain" description="Sulfatase N-terminal" evidence="3">
    <location>
        <begin position="45"/>
        <end position="365"/>
    </location>
</feature>
<keyword evidence="2 4" id="KW-0378">Hydrolase</keyword>
<dbReference type="InterPro" id="IPR050738">
    <property type="entry name" value="Sulfatase"/>
</dbReference>
<dbReference type="InterPro" id="IPR017850">
    <property type="entry name" value="Alkaline_phosphatase_core_sf"/>
</dbReference>
<dbReference type="Gene3D" id="3.40.720.10">
    <property type="entry name" value="Alkaline Phosphatase, subunit A"/>
    <property type="match status" value="1"/>
</dbReference>
<dbReference type="PANTHER" id="PTHR42693:SF53">
    <property type="entry name" value="ENDO-4-O-SULFATASE"/>
    <property type="match status" value="1"/>
</dbReference>
<dbReference type="SUPFAM" id="SSF53649">
    <property type="entry name" value="Alkaline phosphatase-like"/>
    <property type="match status" value="1"/>
</dbReference>
<evidence type="ECO:0000256" key="1">
    <source>
        <dbReference type="ARBA" id="ARBA00008779"/>
    </source>
</evidence>
<proteinExistence type="inferred from homology"/>
<dbReference type="Proteomes" id="UP000317238">
    <property type="component" value="Unassembled WGS sequence"/>
</dbReference>
<protein>
    <submittedName>
        <fullName evidence="4">Arylsulfatase</fullName>
        <ecNumber evidence="4">3.1.6.1</ecNumber>
    </submittedName>
</protein>
<evidence type="ECO:0000256" key="2">
    <source>
        <dbReference type="ARBA" id="ARBA00022801"/>
    </source>
</evidence>
<dbReference type="Gene3D" id="3.30.1120.10">
    <property type="match status" value="1"/>
</dbReference>
<evidence type="ECO:0000313" key="5">
    <source>
        <dbReference type="Proteomes" id="UP000317238"/>
    </source>
</evidence>
<dbReference type="InterPro" id="IPR000917">
    <property type="entry name" value="Sulfatase_N"/>
</dbReference>
<dbReference type="EMBL" id="SJPL01000001">
    <property type="protein sequence ID" value="TWT69425.1"/>
    <property type="molecule type" value="Genomic_DNA"/>
</dbReference>
<sequence length="476" mass="53764">MLQNRIRFWIFCIVLSITTQLILHGHTRLTAADTTTDIAPTSDRPNLVFVLADDLGYGDLGCYGRKDIQTPRLDQMAADGVRFTAHYANGAECSPTRAAFLTGRYQQWIGGLECAIGTGNVGRYDDAIRLRDTHDLGLPVSIPTLPAQLKSAGYETAIFGKWHLGYEPKFAPHLHGFDHTYYCIGGEMDYFHYTDNVAGYNLFRDGKPIRDEGYFTDLITDEAVKFINGGHERPYFLYLPYTCPHSPFQGPDDRQTHPLPLDSPLWKQGSAPPDVYLAMIQRMDQQIGRVLDSVDANTLVIFASDNGGTKSARNDPYRGIKGSTFEGGIRVPAIAYWPGKLPAGTVCDVPTLTFDWTRTFSDLAQADFPESHQLEGVNVMDILDGKHPDRVLYWRKPRGESIWKGVRDGDWKYVVDRRGDREKTYLFQLADDESESQNLIDQYPDTAKRLRALYDSWESTTRRNRRGRPDAKTATE</sequence>
<dbReference type="GO" id="GO:0004065">
    <property type="term" value="F:arylsulfatase activity"/>
    <property type="evidence" value="ECO:0007669"/>
    <property type="project" value="UniProtKB-EC"/>
</dbReference>
<dbReference type="RefSeq" id="WP_146438860.1">
    <property type="nucleotide sequence ID" value="NZ_SJPL01000001.1"/>
</dbReference>
<dbReference type="PANTHER" id="PTHR42693">
    <property type="entry name" value="ARYLSULFATASE FAMILY MEMBER"/>
    <property type="match status" value="1"/>
</dbReference>
<evidence type="ECO:0000313" key="4">
    <source>
        <dbReference type="EMBL" id="TWT69425.1"/>
    </source>
</evidence>
<gene>
    <name evidence="4" type="primary">atsA_37</name>
    <name evidence="4" type="ORF">Pan14r_17110</name>
</gene>
<dbReference type="Pfam" id="PF00884">
    <property type="entry name" value="Sulfatase"/>
    <property type="match status" value="1"/>
</dbReference>
<evidence type="ECO:0000259" key="3">
    <source>
        <dbReference type="Pfam" id="PF00884"/>
    </source>
</evidence>
<dbReference type="OrthoDB" id="9783154at2"/>
<name>A0A5C5Y561_9PLAN</name>
<comment type="caution">
    <text evidence="4">The sequence shown here is derived from an EMBL/GenBank/DDBJ whole genome shotgun (WGS) entry which is preliminary data.</text>
</comment>
<keyword evidence="5" id="KW-1185">Reference proteome</keyword>
<dbReference type="EC" id="3.1.6.1" evidence="4"/>
<organism evidence="4 5">
    <name type="scientific">Crateriforma conspicua</name>
    <dbReference type="NCBI Taxonomy" id="2527996"/>
    <lineage>
        <taxon>Bacteria</taxon>
        <taxon>Pseudomonadati</taxon>
        <taxon>Planctomycetota</taxon>
        <taxon>Planctomycetia</taxon>
        <taxon>Planctomycetales</taxon>
        <taxon>Planctomycetaceae</taxon>
        <taxon>Crateriforma</taxon>
    </lineage>
</organism>
<dbReference type="AlphaFoldDB" id="A0A5C5Y561"/>
<accession>A0A5C5Y561</accession>
<comment type="similarity">
    <text evidence="1">Belongs to the sulfatase family.</text>
</comment>